<gene>
    <name evidence="2" type="ORF">QUF54_05860</name>
</gene>
<name>A0ABT7VTI1_9GAMM</name>
<feature type="transmembrane region" description="Helical" evidence="1">
    <location>
        <begin position="87"/>
        <end position="108"/>
    </location>
</feature>
<proteinExistence type="predicted"/>
<feature type="transmembrane region" description="Helical" evidence="1">
    <location>
        <begin position="150"/>
        <end position="179"/>
    </location>
</feature>
<feature type="transmembrane region" description="Helical" evidence="1">
    <location>
        <begin position="114"/>
        <end position="138"/>
    </location>
</feature>
<keyword evidence="1" id="KW-1133">Transmembrane helix</keyword>
<dbReference type="Proteomes" id="UP001171945">
    <property type="component" value="Unassembled WGS sequence"/>
</dbReference>
<feature type="transmembrane region" description="Helical" evidence="1">
    <location>
        <begin position="223"/>
        <end position="242"/>
    </location>
</feature>
<organism evidence="2 3">
    <name type="scientific">Candidatus Marithioploca araucensis</name>
    <dbReference type="NCBI Taxonomy" id="70273"/>
    <lineage>
        <taxon>Bacteria</taxon>
        <taxon>Pseudomonadati</taxon>
        <taxon>Pseudomonadota</taxon>
        <taxon>Gammaproteobacteria</taxon>
        <taxon>Thiotrichales</taxon>
        <taxon>Thiotrichaceae</taxon>
        <taxon>Candidatus Marithioploca</taxon>
    </lineage>
</organism>
<accession>A0ABT7VTI1</accession>
<feature type="transmembrane region" description="Helical" evidence="1">
    <location>
        <begin position="20"/>
        <end position="37"/>
    </location>
</feature>
<feature type="non-terminal residue" evidence="2">
    <location>
        <position position="249"/>
    </location>
</feature>
<keyword evidence="1" id="KW-0472">Membrane</keyword>
<keyword evidence="1" id="KW-0812">Transmembrane</keyword>
<sequence>MNTASLSLEQTPPLSVPLRFFLTAPLFGLLASLLLLYEGTDLLSNRWHPATLAFTHLLTLGFITMVMFGAMLQLLPVLVGCSVPRPILVSTILHIFLSLGTLSLASGFVTGKAWLMNVALILLGLSFIGFIIVINYALIRVKWRNSIMTAMHFALSALAVNAVLGIGLGGILFGGLGFILPLPAVLIHLHFTWGLIGWIGLLVMGIAYQVVPMFQITPQYPPLLTRWLVPLIFILLLIWTVLDILAHLN</sequence>
<feature type="transmembrane region" description="Helical" evidence="1">
    <location>
        <begin position="57"/>
        <end position="75"/>
    </location>
</feature>
<evidence type="ECO:0000256" key="1">
    <source>
        <dbReference type="SAM" id="Phobius"/>
    </source>
</evidence>
<keyword evidence="3" id="KW-1185">Reference proteome</keyword>
<protein>
    <submittedName>
        <fullName evidence="2">Uncharacterized protein</fullName>
    </submittedName>
</protein>
<reference evidence="2" key="1">
    <citation type="submission" date="2023-06" db="EMBL/GenBank/DDBJ databases">
        <title>Uncultivated large filamentous bacteria from sulfidic sediments reveal new species and different genomic features in energy metabolism and defense.</title>
        <authorList>
            <person name="Fonseca A."/>
        </authorList>
    </citation>
    <scope>NUCLEOTIDE SEQUENCE</scope>
    <source>
        <strain evidence="2">HSG4</strain>
    </source>
</reference>
<dbReference type="EMBL" id="JAUCGM010000323">
    <property type="protein sequence ID" value="MDM8562862.1"/>
    <property type="molecule type" value="Genomic_DNA"/>
</dbReference>
<comment type="caution">
    <text evidence="2">The sequence shown here is derived from an EMBL/GenBank/DDBJ whole genome shotgun (WGS) entry which is preliminary data.</text>
</comment>
<evidence type="ECO:0000313" key="3">
    <source>
        <dbReference type="Proteomes" id="UP001171945"/>
    </source>
</evidence>
<evidence type="ECO:0000313" key="2">
    <source>
        <dbReference type="EMBL" id="MDM8562862.1"/>
    </source>
</evidence>
<feature type="transmembrane region" description="Helical" evidence="1">
    <location>
        <begin position="191"/>
        <end position="211"/>
    </location>
</feature>